<dbReference type="AlphaFoldDB" id="A0A919UA29"/>
<keyword evidence="2" id="KW-1185">Reference proteome</keyword>
<evidence type="ECO:0000313" key="1">
    <source>
        <dbReference type="EMBL" id="GIG48114.1"/>
    </source>
</evidence>
<name>A0A919UA29_9ACTN</name>
<dbReference type="Proteomes" id="UP000660611">
    <property type="component" value="Unassembled WGS sequence"/>
</dbReference>
<evidence type="ECO:0000313" key="2">
    <source>
        <dbReference type="Proteomes" id="UP000660611"/>
    </source>
</evidence>
<protein>
    <submittedName>
        <fullName evidence="1">Uncharacterized protein</fullName>
    </submittedName>
</protein>
<comment type="caution">
    <text evidence="1">The sequence shown here is derived from an EMBL/GenBank/DDBJ whole genome shotgun (WGS) entry which is preliminary data.</text>
</comment>
<dbReference type="RefSeq" id="WP_203849830.1">
    <property type="nucleotide sequence ID" value="NZ_BAAAVW010000022.1"/>
</dbReference>
<sequence>MGSKTMLAMRPQCWRQIAAVEYAEGGESSVARLIDRQGATAEDLAWLVQAGLLQVTAGGVAVAVQDLTPTGQIYSDVTLTDAARRLLVRDRAWLVLQVFRLHRHNGRGHPIAVLRNVSGADDEVLRCMEAAHLVQADNPQTHEPIPLAAFTKVPARLRVRLLHRGHDYLPRT</sequence>
<proteinExistence type="predicted"/>
<dbReference type="EMBL" id="BONQ01000096">
    <property type="protein sequence ID" value="GIG48114.1"/>
    <property type="molecule type" value="Genomic_DNA"/>
</dbReference>
<accession>A0A919UA29</accession>
<gene>
    <name evidence="1" type="ORF">Dsi01nite_061550</name>
</gene>
<reference evidence="1" key="1">
    <citation type="submission" date="2021-01" db="EMBL/GenBank/DDBJ databases">
        <title>Whole genome shotgun sequence of Dactylosporangium siamense NBRC 106093.</title>
        <authorList>
            <person name="Komaki H."/>
            <person name="Tamura T."/>
        </authorList>
    </citation>
    <scope>NUCLEOTIDE SEQUENCE</scope>
    <source>
        <strain evidence="1">NBRC 106093</strain>
    </source>
</reference>
<organism evidence="1 2">
    <name type="scientific">Dactylosporangium siamense</name>
    <dbReference type="NCBI Taxonomy" id="685454"/>
    <lineage>
        <taxon>Bacteria</taxon>
        <taxon>Bacillati</taxon>
        <taxon>Actinomycetota</taxon>
        <taxon>Actinomycetes</taxon>
        <taxon>Micromonosporales</taxon>
        <taxon>Micromonosporaceae</taxon>
        <taxon>Dactylosporangium</taxon>
    </lineage>
</organism>